<keyword evidence="5" id="KW-1185">Reference proteome</keyword>
<dbReference type="Pfam" id="PF05047">
    <property type="entry name" value="L51_S25_CI-B8"/>
    <property type="match status" value="1"/>
</dbReference>
<sequence>MSKTSNCAMFKNLPSSRILKQITRLNNIAGTPETAFRFNPKYTKLELFLIKQNVSGSAIGLKKFWRNHLPTLKFHNEDVNFILTRINTETKEDISKCPSKIVVYDNANNKYEIDCADRQVSDILAEVVKVTEASPVPEKEIPVIATPQQDNFI</sequence>
<name>A0A0V1Q6H4_9ASCO</name>
<dbReference type="InterPro" id="IPR036249">
    <property type="entry name" value="Thioredoxin-like_sf"/>
</dbReference>
<dbReference type="OrthoDB" id="1696305at2759"/>
<evidence type="ECO:0000313" key="5">
    <source>
        <dbReference type="Proteomes" id="UP000054251"/>
    </source>
</evidence>
<evidence type="ECO:0000256" key="2">
    <source>
        <dbReference type="ARBA" id="ARBA00023128"/>
    </source>
</evidence>
<proteinExistence type="predicted"/>
<comment type="subcellular location">
    <subcellularLocation>
        <location evidence="1">Mitochondrion</location>
    </subcellularLocation>
</comment>
<dbReference type="GO" id="GO:0005739">
    <property type="term" value="C:mitochondrion"/>
    <property type="evidence" value="ECO:0007669"/>
    <property type="project" value="UniProtKB-SubCell"/>
</dbReference>
<dbReference type="EMBL" id="LMYN01000003">
    <property type="protein sequence ID" value="KSA03962.1"/>
    <property type="molecule type" value="Genomic_DNA"/>
</dbReference>
<accession>A0A0V1Q6H4</accession>
<dbReference type="GeneID" id="26837241"/>
<organism evidence="4 5">
    <name type="scientific">Debaryomyces fabryi</name>
    <dbReference type="NCBI Taxonomy" id="58627"/>
    <lineage>
        <taxon>Eukaryota</taxon>
        <taxon>Fungi</taxon>
        <taxon>Dikarya</taxon>
        <taxon>Ascomycota</taxon>
        <taxon>Saccharomycotina</taxon>
        <taxon>Pichiomycetes</taxon>
        <taxon>Debaryomycetaceae</taxon>
        <taxon>Debaryomyces</taxon>
    </lineage>
</organism>
<dbReference type="RefSeq" id="XP_015470064.1">
    <property type="nucleotide sequence ID" value="XM_015609062.1"/>
</dbReference>
<evidence type="ECO:0000256" key="1">
    <source>
        <dbReference type="ARBA" id="ARBA00004173"/>
    </source>
</evidence>
<evidence type="ECO:0000259" key="3">
    <source>
        <dbReference type="SMART" id="SM00916"/>
    </source>
</evidence>
<evidence type="ECO:0000313" key="4">
    <source>
        <dbReference type="EMBL" id="KSA03962.1"/>
    </source>
</evidence>
<protein>
    <recommendedName>
        <fullName evidence="3">Ribosomal protein/NADH dehydrogenase domain-containing protein</fullName>
    </recommendedName>
</protein>
<dbReference type="InterPro" id="IPR007741">
    <property type="entry name" value="Ribosomal_mL43/mS25/NADH_DH"/>
</dbReference>
<keyword evidence="2" id="KW-0496">Mitochondrion</keyword>
<dbReference type="AlphaFoldDB" id="A0A0V1Q6H4"/>
<comment type="caution">
    <text evidence="4">The sequence shown here is derived from an EMBL/GenBank/DDBJ whole genome shotgun (WGS) entry which is preliminary data.</text>
</comment>
<feature type="domain" description="Ribosomal protein/NADH dehydrogenase" evidence="3">
    <location>
        <begin position="53"/>
        <end position="134"/>
    </location>
</feature>
<reference evidence="4 5" key="1">
    <citation type="submission" date="2015-11" db="EMBL/GenBank/DDBJ databases">
        <title>The genome of Debaryomyces fabryi.</title>
        <authorList>
            <person name="Tafer H."/>
            <person name="Lopandic K."/>
        </authorList>
    </citation>
    <scope>NUCLEOTIDE SEQUENCE [LARGE SCALE GENOMIC DNA]</scope>
    <source>
        <strain evidence="4 5">CBS 789</strain>
    </source>
</reference>
<dbReference type="Proteomes" id="UP000054251">
    <property type="component" value="Unassembled WGS sequence"/>
</dbReference>
<dbReference type="SMART" id="SM00916">
    <property type="entry name" value="L51_S25_CI-B8"/>
    <property type="match status" value="1"/>
</dbReference>
<dbReference type="SUPFAM" id="SSF52833">
    <property type="entry name" value="Thioredoxin-like"/>
    <property type="match status" value="1"/>
</dbReference>
<gene>
    <name evidence="4" type="ORF">AC631_00232</name>
</gene>